<organism evidence="2 3">
    <name type="scientific">Sulfoacidibacillus thermotolerans</name>
    <name type="common">Acidibacillus sulfuroxidans</name>
    <dbReference type="NCBI Taxonomy" id="1765684"/>
    <lineage>
        <taxon>Bacteria</taxon>
        <taxon>Bacillati</taxon>
        <taxon>Bacillota</taxon>
        <taxon>Bacilli</taxon>
        <taxon>Bacillales</taxon>
        <taxon>Alicyclobacillaceae</taxon>
        <taxon>Sulfoacidibacillus</taxon>
    </lineage>
</organism>
<evidence type="ECO:0000259" key="1">
    <source>
        <dbReference type="Pfam" id="PF13625"/>
    </source>
</evidence>
<dbReference type="Proteomes" id="UP000245380">
    <property type="component" value="Unassembled WGS sequence"/>
</dbReference>
<protein>
    <recommendedName>
        <fullName evidence="1">Helicase XPB/Ssl2 N-terminal domain-containing protein</fullName>
    </recommendedName>
</protein>
<proteinExistence type="predicted"/>
<keyword evidence="3" id="KW-1185">Reference proteome</keyword>
<evidence type="ECO:0000313" key="2">
    <source>
        <dbReference type="EMBL" id="PWI57060.1"/>
    </source>
</evidence>
<name>A0A2U3D6Z6_SULT2</name>
<feature type="domain" description="Helicase XPB/Ssl2 N-terminal" evidence="1">
    <location>
        <begin position="382"/>
        <end position="489"/>
    </location>
</feature>
<dbReference type="InterPro" id="IPR032830">
    <property type="entry name" value="XPB/Ssl2_N"/>
</dbReference>
<sequence>MRLADCLNQSDISKLRKIAQRHTINCPLYSKNTLLQEILNRFSDPNYLTERLNALSPQIQYALQEITLEGKEEFAEAELLTLLRRRHPLSDKSVEDEPHRLLSDLLEEGIFFATGSPSQRAYRCPTEIWSRILNLETKKLRQTIQESSRTPQWVRNDFNALAHDAVTFLLFLARHEIKLTQDGVIFKRQQSQILQLFEIKEDILPAHIGFRFGYGRRFHDYPDRFALLYDHLYAEGCLIEDPSGVLLLNEEKSGTYLTQSEDIRQEKLFRFYMRTYRSSIPTLWRIVSRMGKLTANTWVYAQSLEQSLLAFVTDFYYESKTQIYPNRILQMLIYLGFIAQGTDTGGDVYYQLTENGERWLETTKEVAKSQATTRCTSRPLAVIQPTFEILVPQEADHVYTWDLQKLAEPVHRDHISIYRLTRDSIYHAMLNGWTLLQIREFLQTISGAEIPENVDRCLNDWGEEYGSISMQMYCVVTCKDQETSESLEQLDAIVKRSPVRLNPQSLGFAVGDADSLLDLFIKLGFLVAYPLELKTQFAKQS</sequence>
<accession>A0A2U3D6Z6</accession>
<evidence type="ECO:0000313" key="3">
    <source>
        <dbReference type="Proteomes" id="UP000245380"/>
    </source>
</evidence>
<gene>
    <name evidence="2" type="ORF">BM613_10430</name>
</gene>
<dbReference type="OrthoDB" id="2369695at2"/>
<comment type="caution">
    <text evidence="2">The sequence shown here is derived from an EMBL/GenBank/DDBJ whole genome shotgun (WGS) entry which is preliminary data.</text>
</comment>
<dbReference type="EMBL" id="MPDK01000019">
    <property type="protein sequence ID" value="PWI57060.1"/>
    <property type="molecule type" value="Genomic_DNA"/>
</dbReference>
<dbReference type="Pfam" id="PF13625">
    <property type="entry name" value="Helicase_C_3"/>
    <property type="match status" value="1"/>
</dbReference>
<reference evidence="2 3" key="1">
    <citation type="submission" date="2016-11" db="EMBL/GenBank/DDBJ databases">
        <title>Comparative genomics of Acidibacillus ferroxidans species.</title>
        <authorList>
            <person name="Oliveira G."/>
            <person name="Nunes G."/>
            <person name="Oliveira R."/>
            <person name="Araujo F."/>
            <person name="Salim A."/>
            <person name="Scholte L."/>
            <person name="Morais D."/>
            <person name="Nancucheo I."/>
            <person name="Johnson D.B."/>
            <person name="Grail B."/>
            <person name="Bittencourt J."/>
            <person name="Valadares R."/>
        </authorList>
    </citation>
    <scope>NUCLEOTIDE SEQUENCE [LARGE SCALE GENOMIC DNA]</scope>
    <source>
        <strain evidence="2 3">Y002</strain>
    </source>
</reference>
<dbReference type="AlphaFoldDB" id="A0A2U3D6Z6"/>